<dbReference type="AlphaFoldDB" id="A0AAV7P359"/>
<proteinExistence type="predicted"/>
<feature type="region of interest" description="Disordered" evidence="1">
    <location>
        <begin position="142"/>
        <end position="187"/>
    </location>
</feature>
<feature type="region of interest" description="Disordered" evidence="1">
    <location>
        <begin position="1"/>
        <end position="122"/>
    </location>
</feature>
<keyword evidence="3" id="KW-1185">Reference proteome</keyword>
<sequence>MLESEGLRPARTHPAAPGRTLESEGLRRAQAHPAAPGRMLESEGLRPAQAHPAAPGRMLESEGLRPAQAHPAAPGRMLESEGLRPAQAHPAAPGRMLESEGLRSAQAHPAAPGRMLESEGLRPAQAHPAGHLLTVRHVISPETDTRQPGPGSDASSALLLTCPGKKTRRGLVEERPGRGEPDTGTSARAACAGDRFVILMILVISKEKQTYAMADENSKDVQNLHCSQEETFTSTMISIIKEEEETYPVCEPMPKEIETSPQSTEEDFTTEMITVIIKDEEETDPLINPNSNEIQNILCPGAKQSQTRSGNERAWKKKFTKKLLLGNRQPEPATLGVKYWKASPPSVASHSPPARAPCIAGIENVCCAEAACVAQAHIVRKQHSH</sequence>
<dbReference type="Proteomes" id="UP001066276">
    <property type="component" value="Chromosome 7"/>
</dbReference>
<evidence type="ECO:0000313" key="2">
    <source>
        <dbReference type="EMBL" id="KAJ1121717.1"/>
    </source>
</evidence>
<reference evidence="2" key="1">
    <citation type="journal article" date="2022" name="bioRxiv">
        <title>Sequencing and chromosome-scale assembly of the giantPleurodeles waltlgenome.</title>
        <authorList>
            <person name="Brown T."/>
            <person name="Elewa A."/>
            <person name="Iarovenko S."/>
            <person name="Subramanian E."/>
            <person name="Araus A.J."/>
            <person name="Petzold A."/>
            <person name="Susuki M."/>
            <person name="Suzuki K.-i.T."/>
            <person name="Hayashi T."/>
            <person name="Toyoda A."/>
            <person name="Oliveira C."/>
            <person name="Osipova E."/>
            <person name="Leigh N.D."/>
            <person name="Simon A."/>
            <person name="Yun M.H."/>
        </authorList>
    </citation>
    <scope>NUCLEOTIDE SEQUENCE</scope>
    <source>
        <strain evidence="2">20211129_DDA</strain>
        <tissue evidence="2">Liver</tissue>
    </source>
</reference>
<organism evidence="2 3">
    <name type="scientific">Pleurodeles waltl</name>
    <name type="common">Iberian ribbed newt</name>
    <dbReference type="NCBI Taxonomy" id="8319"/>
    <lineage>
        <taxon>Eukaryota</taxon>
        <taxon>Metazoa</taxon>
        <taxon>Chordata</taxon>
        <taxon>Craniata</taxon>
        <taxon>Vertebrata</taxon>
        <taxon>Euteleostomi</taxon>
        <taxon>Amphibia</taxon>
        <taxon>Batrachia</taxon>
        <taxon>Caudata</taxon>
        <taxon>Salamandroidea</taxon>
        <taxon>Salamandridae</taxon>
        <taxon>Pleurodelinae</taxon>
        <taxon>Pleurodeles</taxon>
    </lineage>
</organism>
<evidence type="ECO:0000256" key="1">
    <source>
        <dbReference type="SAM" id="MobiDB-lite"/>
    </source>
</evidence>
<dbReference type="EMBL" id="JANPWB010000011">
    <property type="protein sequence ID" value="KAJ1121717.1"/>
    <property type="molecule type" value="Genomic_DNA"/>
</dbReference>
<name>A0AAV7P359_PLEWA</name>
<gene>
    <name evidence="2" type="ORF">NDU88_000236</name>
</gene>
<accession>A0AAV7P359</accession>
<comment type="caution">
    <text evidence="2">The sequence shown here is derived from an EMBL/GenBank/DDBJ whole genome shotgun (WGS) entry which is preliminary data.</text>
</comment>
<evidence type="ECO:0000313" key="3">
    <source>
        <dbReference type="Proteomes" id="UP001066276"/>
    </source>
</evidence>
<protein>
    <submittedName>
        <fullName evidence="2">Uncharacterized protein</fullName>
    </submittedName>
</protein>
<feature type="compositionally biased region" description="Basic and acidic residues" evidence="1">
    <location>
        <begin position="170"/>
        <end position="181"/>
    </location>
</feature>